<evidence type="ECO:0000313" key="10">
    <source>
        <dbReference type="Proteomes" id="UP000306758"/>
    </source>
</evidence>
<comment type="subcellular location">
    <subcellularLocation>
        <location evidence="1">Cell membrane</location>
        <topology evidence="1">Multi-pass membrane protein</topology>
    </subcellularLocation>
</comment>
<sequence>MVNRNTLLFMFLGGLFCALSGFLFAIQLPENIRIFELFQPTDNLDLLLLQSYTLPRITIALLAGGILAFASLLLQQVMGNPLASDSTLGINSGAQFSLFGIAIFAPQLLQYSSSLIALVGAAFSLLLVLTLAMRKTISPLLLILAGLVVNLYFGACTTMMMLFYPEESRGLVQWGAGSLVQESWYDSQLLAIQSAVCFFLIFLLRRPLTILTLNDSNAKSLGVPVGKLRFIGVVISAYLIASVVSAVGMIGFIGLAAATMVRQLGIRTLTWQLITSFILGALLLAITDLILQLISLYYQVNLPTGAVTALIGTPLLLWLMFRSLPHSGRLTGATLQKVRQYRPHFTWLIIAFFAMSFIMALGLGKTTNNTWQMLTPAHPFNLEILALRYPRMLIAVCAGILLSVAGVLLQRLTLNPMASPELLGVSSGAGMGILLLLFVFSAQAPLWFWLSGISGAFIALMMLATINQRNGMLPEKVLLTGISLSALFDTLQRIAIASGDPRANQLISWSSGSTQTLAPTLAVPFTLLTLVLLASSLVFSRWLDLLRLQAPIAQALGLNISQTRWILIIFSAILTALATLIVGPLSFIGLLVPHLTYFLGIHTARQQLLISALLGSTIMLIADWIGRQILFPYEIPAGLVATLVGGSYFLLMMRKV</sequence>
<feature type="transmembrane region" description="Helical" evidence="8">
    <location>
        <begin position="86"/>
        <end position="105"/>
    </location>
</feature>
<dbReference type="GO" id="GO:0033214">
    <property type="term" value="P:siderophore-iron import into cell"/>
    <property type="evidence" value="ECO:0007669"/>
    <property type="project" value="TreeGrafter"/>
</dbReference>
<keyword evidence="3" id="KW-0813">Transport</keyword>
<evidence type="ECO:0000256" key="7">
    <source>
        <dbReference type="ARBA" id="ARBA00023136"/>
    </source>
</evidence>
<evidence type="ECO:0000256" key="2">
    <source>
        <dbReference type="ARBA" id="ARBA00007935"/>
    </source>
</evidence>
<feature type="transmembrane region" description="Helical" evidence="8">
    <location>
        <begin position="516"/>
        <end position="539"/>
    </location>
</feature>
<evidence type="ECO:0000256" key="1">
    <source>
        <dbReference type="ARBA" id="ARBA00004651"/>
    </source>
</evidence>
<evidence type="ECO:0000256" key="5">
    <source>
        <dbReference type="ARBA" id="ARBA00022692"/>
    </source>
</evidence>
<dbReference type="GO" id="GO:0022857">
    <property type="term" value="F:transmembrane transporter activity"/>
    <property type="evidence" value="ECO:0007669"/>
    <property type="project" value="InterPro"/>
</dbReference>
<accession>A0A4S2PYF0</accession>
<proteinExistence type="inferred from homology"/>
<feature type="transmembrane region" description="Helical" evidence="8">
    <location>
        <begin position="389"/>
        <end position="409"/>
    </location>
</feature>
<evidence type="ECO:0000256" key="8">
    <source>
        <dbReference type="SAM" id="Phobius"/>
    </source>
</evidence>
<reference evidence="9 10" key="1">
    <citation type="journal article" date="2019" name="Vet. Microbiol.">
        <title>Development of multi locus sequence typing (MLST) of Rodentibacter pneumotropicus.</title>
        <authorList>
            <person name="Adhikary S."/>
            <person name="Bisgaard M."/>
            <person name="Boot R."/>
            <person name="Benga L."/>
            <person name="Nicklas W."/>
            <person name="Christensen H."/>
        </authorList>
    </citation>
    <scope>NUCLEOTIDE SEQUENCE [LARGE SCALE GENOMIC DNA]</scope>
    <source>
        <strain evidence="9 10">Ac84</strain>
    </source>
</reference>
<keyword evidence="4" id="KW-1003">Cell membrane</keyword>
<dbReference type="InterPro" id="IPR000522">
    <property type="entry name" value="ABC_transptr_permease_BtuC"/>
</dbReference>
<feature type="transmembrane region" description="Helical" evidence="8">
    <location>
        <begin position="49"/>
        <end position="74"/>
    </location>
</feature>
<feature type="transmembrane region" description="Helical" evidence="8">
    <location>
        <begin position="421"/>
        <end position="440"/>
    </location>
</feature>
<keyword evidence="5 8" id="KW-0812">Transmembrane</keyword>
<gene>
    <name evidence="9" type="primary">fhuB</name>
    <name evidence="9" type="ORF">D3M78_06475</name>
</gene>
<dbReference type="GO" id="GO:0005886">
    <property type="term" value="C:plasma membrane"/>
    <property type="evidence" value="ECO:0007669"/>
    <property type="project" value="UniProtKB-SubCell"/>
</dbReference>
<protein>
    <submittedName>
        <fullName evidence="9">Fe(3+)-hydroxamate ABC transporter permease FhuB</fullName>
    </submittedName>
</protein>
<dbReference type="CDD" id="cd06550">
    <property type="entry name" value="TM_ABC_iron-siderophores_like"/>
    <property type="match status" value="2"/>
</dbReference>
<comment type="similarity">
    <text evidence="2">Belongs to the binding-protein-dependent transport system permease family. FecCD subfamily.</text>
</comment>
<feature type="transmembrane region" description="Helical" evidence="8">
    <location>
        <begin position="111"/>
        <end position="133"/>
    </location>
</feature>
<comment type="caution">
    <text evidence="9">The sequence shown here is derived from an EMBL/GenBank/DDBJ whole genome shotgun (WGS) entry which is preliminary data.</text>
</comment>
<feature type="transmembrane region" description="Helical" evidence="8">
    <location>
        <begin position="608"/>
        <end position="626"/>
    </location>
</feature>
<feature type="transmembrane region" description="Helical" evidence="8">
    <location>
        <begin position="345"/>
        <end position="364"/>
    </location>
</feature>
<feature type="transmembrane region" description="Helical" evidence="8">
    <location>
        <begin position="633"/>
        <end position="651"/>
    </location>
</feature>
<feature type="transmembrane region" description="Helical" evidence="8">
    <location>
        <begin position="565"/>
        <end position="588"/>
    </location>
</feature>
<evidence type="ECO:0000256" key="4">
    <source>
        <dbReference type="ARBA" id="ARBA00022475"/>
    </source>
</evidence>
<dbReference type="AlphaFoldDB" id="A0A4S2PYF0"/>
<dbReference type="RefSeq" id="WP_136123570.1">
    <property type="nucleotide sequence ID" value="NZ_QXNI01000036.1"/>
</dbReference>
<keyword evidence="6 8" id="KW-1133">Transmembrane helix</keyword>
<organism evidence="9 10">
    <name type="scientific">Rodentibacter pneumotropicus</name>
    <dbReference type="NCBI Taxonomy" id="758"/>
    <lineage>
        <taxon>Bacteria</taxon>
        <taxon>Pseudomonadati</taxon>
        <taxon>Pseudomonadota</taxon>
        <taxon>Gammaproteobacteria</taxon>
        <taxon>Pasteurellales</taxon>
        <taxon>Pasteurellaceae</taxon>
        <taxon>Rodentibacter</taxon>
    </lineage>
</organism>
<name>A0A4S2PYF0_9PAST</name>
<dbReference type="PANTHER" id="PTHR30472">
    <property type="entry name" value="FERRIC ENTEROBACTIN TRANSPORT SYSTEM PERMEASE PROTEIN"/>
    <property type="match status" value="1"/>
</dbReference>
<feature type="transmembrane region" description="Helical" evidence="8">
    <location>
        <begin position="446"/>
        <end position="465"/>
    </location>
</feature>
<dbReference type="Proteomes" id="UP000306758">
    <property type="component" value="Unassembled WGS sequence"/>
</dbReference>
<evidence type="ECO:0000256" key="3">
    <source>
        <dbReference type="ARBA" id="ARBA00022448"/>
    </source>
</evidence>
<feature type="transmembrane region" description="Helical" evidence="8">
    <location>
        <begin position="304"/>
        <end position="324"/>
    </location>
</feature>
<dbReference type="PANTHER" id="PTHR30472:SF37">
    <property type="entry name" value="FE(3+) DICITRATE TRANSPORT SYSTEM PERMEASE PROTEIN FECD-RELATED"/>
    <property type="match status" value="1"/>
</dbReference>
<feature type="transmembrane region" description="Helical" evidence="8">
    <location>
        <begin position="277"/>
        <end position="298"/>
    </location>
</feature>
<keyword evidence="7 8" id="KW-0472">Membrane</keyword>
<dbReference type="NCBIfam" id="NF007866">
    <property type="entry name" value="PRK10577.1-2"/>
    <property type="match status" value="1"/>
</dbReference>
<dbReference type="InterPro" id="IPR037294">
    <property type="entry name" value="ABC_BtuC-like"/>
</dbReference>
<dbReference type="Gene3D" id="1.10.3470.10">
    <property type="entry name" value="ABC transporter involved in vitamin B12 uptake, BtuC"/>
    <property type="match status" value="2"/>
</dbReference>
<dbReference type="EMBL" id="QXNI01000036">
    <property type="protein sequence ID" value="THA09103.1"/>
    <property type="molecule type" value="Genomic_DNA"/>
</dbReference>
<dbReference type="SUPFAM" id="SSF81345">
    <property type="entry name" value="ABC transporter involved in vitamin B12 uptake, BtuC"/>
    <property type="match status" value="2"/>
</dbReference>
<dbReference type="Pfam" id="PF01032">
    <property type="entry name" value="FecCD"/>
    <property type="match status" value="2"/>
</dbReference>
<evidence type="ECO:0000256" key="6">
    <source>
        <dbReference type="ARBA" id="ARBA00022989"/>
    </source>
</evidence>
<feature type="transmembrane region" description="Helical" evidence="8">
    <location>
        <begin position="140"/>
        <end position="164"/>
    </location>
</feature>
<evidence type="ECO:0000313" key="9">
    <source>
        <dbReference type="EMBL" id="THA09103.1"/>
    </source>
</evidence>